<name>U4QIE2_LACHE</name>
<feature type="transmembrane region" description="Helical" evidence="1">
    <location>
        <begin position="55"/>
        <end position="78"/>
    </location>
</feature>
<feature type="transmembrane region" description="Helical" evidence="1">
    <location>
        <begin position="414"/>
        <end position="434"/>
    </location>
</feature>
<evidence type="ECO:0000256" key="1">
    <source>
        <dbReference type="SAM" id="Phobius"/>
    </source>
</evidence>
<dbReference type="AlphaFoldDB" id="U4QIE2"/>
<protein>
    <submittedName>
        <fullName evidence="2">Oligosaccharide repeat unit polymerase</fullName>
    </submittedName>
</protein>
<keyword evidence="1" id="KW-0472">Membrane</keyword>
<reference evidence="2 3" key="1">
    <citation type="submission" date="2013-09" db="EMBL/GenBank/DDBJ databases">
        <title>Draft Genome Sequence of five Lactobacillus helveticus strains CIRM-BIA 101T, 103, 104, 951 and 953 isolated from milk product.</title>
        <authorList>
            <person name="Valence F."/>
            <person name="Chuat V."/>
            <person name="Ma L."/>
            <person name="Creno S."/>
            <person name="Falentin H."/>
            <person name="Lortal S."/>
            <person name="Bizet C."/>
            <person name="Clermont D."/>
            <person name="Loux V."/>
            <person name="Bouchier C."/>
            <person name="Cousin S."/>
        </authorList>
    </citation>
    <scope>NUCLEOTIDE SEQUENCE [LARGE SCALE GENOMIC DNA]</scope>
    <source>
        <strain evidence="2 3">CIRM-BIA 953</strain>
    </source>
</reference>
<organism evidence="2 3">
    <name type="scientific">Lactobacillus helveticus CIRM-BIA 953</name>
    <dbReference type="NCBI Taxonomy" id="1226335"/>
    <lineage>
        <taxon>Bacteria</taxon>
        <taxon>Bacillati</taxon>
        <taxon>Bacillota</taxon>
        <taxon>Bacilli</taxon>
        <taxon>Lactobacillales</taxon>
        <taxon>Lactobacillaceae</taxon>
        <taxon>Lactobacillus</taxon>
    </lineage>
</organism>
<evidence type="ECO:0000313" key="2">
    <source>
        <dbReference type="EMBL" id="CDI43041.1"/>
    </source>
</evidence>
<keyword evidence="1" id="KW-1133">Transmembrane helix</keyword>
<feature type="transmembrane region" description="Helical" evidence="1">
    <location>
        <begin position="106"/>
        <end position="125"/>
    </location>
</feature>
<dbReference type="Proteomes" id="UP000017243">
    <property type="component" value="Unassembled WGS sequence"/>
</dbReference>
<proteinExistence type="predicted"/>
<evidence type="ECO:0000313" key="3">
    <source>
        <dbReference type="Proteomes" id="UP000017243"/>
    </source>
</evidence>
<feature type="transmembrane region" description="Helical" evidence="1">
    <location>
        <begin position="243"/>
        <end position="262"/>
    </location>
</feature>
<keyword evidence="1" id="KW-0812">Transmembrane</keyword>
<accession>U4QIE2</accession>
<comment type="caution">
    <text evidence="2">The sequence shown here is derived from an EMBL/GenBank/DDBJ whole genome shotgun (WGS) entry which is preliminary data.</text>
</comment>
<feature type="transmembrane region" description="Helical" evidence="1">
    <location>
        <begin position="190"/>
        <end position="207"/>
    </location>
</feature>
<gene>
    <name evidence="2" type="ORF">LHCIRMBIA953_02247</name>
</gene>
<feature type="transmembrane region" description="Helical" evidence="1">
    <location>
        <begin position="356"/>
        <end position="376"/>
    </location>
</feature>
<feature type="transmembrane region" description="Helical" evidence="1">
    <location>
        <begin position="213"/>
        <end position="231"/>
    </location>
</feature>
<feature type="transmembrane region" description="Helical" evidence="1">
    <location>
        <begin position="27"/>
        <end position="43"/>
    </location>
</feature>
<dbReference type="EMBL" id="CBUH010000146">
    <property type="protein sequence ID" value="CDI43041.1"/>
    <property type="molecule type" value="Genomic_DNA"/>
</dbReference>
<feature type="transmembrane region" description="Helical" evidence="1">
    <location>
        <begin position="388"/>
        <end position="408"/>
    </location>
</feature>
<sequence length="438" mass="50971">MVYLFFTVLILVLVAYFLNDRELVAPSFLFSLSFFLASFFALINDKKWNIQLGWITYQIISFGIIEFILVCYIVKMIFKYFLIKRKYNNEIIMETVGETNINNSNFRFKLFIIEFLELIFIFIIAKSIKNVTGQTDIVQAINLYNSSTNGFNDLTFTLPTYVKLMQTFISAFGIFEQYIFVRDIIYNKRFEFLLFLGAMIGVLAPTLNGSRGGTIFGLITFIVFLYIVQEEKNGWNNKNNKKYILIGLLVTVILILLLQWSATLVGRNVDSINFEDYISTYIGAEIKNLDIFVKKGIYPIKGTVFGQQTFYTTIQFFMKHGNLNIPLYHLDLPYTVSNGYGLGNVYTTFYPWLYDFGYKGVVILTLIMAFCSELIYEISKTSYKRKVSIFRLFYGGTIAPCIVFSFFSNKFYESLDIIYITISIIIWIIANYFLKELR</sequence>
<dbReference type="NCBIfam" id="TIGR04370">
    <property type="entry name" value="glyco_rpt_poly"/>
    <property type="match status" value="1"/>
</dbReference>